<evidence type="ECO:0000256" key="16">
    <source>
        <dbReference type="ARBA" id="ARBA00032853"/>
    </source>
</evidence>
<comment type="function">
    <text evidence="14 19">Joins adenosylcobinamide-GDP and alpha-ribazole to generate adenosylcobalamin (Ado-cobalamin). Also synthesizes adenosylcobalamin 5'-phosphate from adenosylcobinamide-GDP and alpha-ribazole 5'-phosphate.</text>
</comment>
<evidence type="ECO:0000256" key="2">
    <source>
        <dbReference type="ARBA" id="ARBA00004651"/>
    </source>
</evidence>
<proteinExistence type="inferred from homology"/>
<evidence type="ECO:0000256" key="17">
    <source>
        <dbReference type="ARBA" id="ARBA00048623"/>
    </source>
</evidence>
<keyword evidence="10 19" id="KW-0812">Transmembrane</keyword>
<reference evidence="20 21" key="1">
    <citation type="submission" date="2020-08" db="EMBL/GenBank/DDBJ databases">
        <title>Bridging the membrane lipid divide: bacteria of the FCB group superphylum have the potential to synthesize archaeal ether lipids.</title>
        <authorList>
            <person name="Villanueva L."/>
            <person name="Von Meijenfeldt F.A.B."/>
            <person name="Westbye A.B."/>
            <person name="Yadav S."/>
            <person name="Hopmans E.C."/>
            <person name="Dutilh B.E."/>
            <person name="Sinninghe Damste J.S."/>
        </authorList>
    </citation>
    <scope>NUCLEOTIDE SEQUENCE [LARGE SCALE GENOMIC DNA]</scope>
    <source>
        <strain evidence="20">NIOZ-UU17</strain>
    </source>
</reference>
<keyword evidence="12 19" id="KW-1133">Transmembrane helix</keyword>
<feature type="transmembrane region" description="Helical" evidence="19">
    <location>
        <begin position="225"/>
        <end position="242"/>
    </location>
</feature>
<feature type="transmembrane region" description="Helical" evidence="19">
    <location>
        <begin position="173"/>
        <end position="190"/>
    </location>
</feature>
<dbReference type="GO" id="GO:0008818">
    <property type="term" value="F:cobalamin 5'-phosphate synthase activity"/>
    <property type="evidence" value="ECO:0007669"/>
    <property type="project" value="UniProtKB-UniRule"/>
</dbReference>
<dbReference type="EMBL" id="JACNIG010000072">
    <property type="protein sequence ID" value="MBC8430699.1"/>
    <property type="molecule type" value="Genomic_DNA"/>
</dbReference>
<evidence type="ECO:0000256" key="4">
    <source>
        <dbReference type="ARBA" id="ARBA00010561"/>
    </source>
</evidence>
<comment type="pathway">
    <text evidence="3 19">Cofactor biosynthesis; adenosylcobalamin biosynthesis; adenosylcobalamin from cob(II)yrinate a,c-diamide: step 7/7.</text>
</comment>
<feature type="transmembrane region" description="Helical" evidence="19">
    <location>
        <begin position="107"/>
        <end position="129"/>
    </location>
</feature>
<evidence type="ECO:0000256" key="19">
    <source>
        <dbReference type="HAMAP-Rule" id="MF_00719"/>
    </source>
</evidence>
<comment type="catalytic activity">
    <reaction evidence="17 19">
        <text>alpha-ribazole + adenosylcob(III)inamide-GDP = adenosylcob(III)alamin + GMP + H(+)</text>
        <dbReference type="Rhea" id="RHEA:16049"/>
        <dbReference type="ChEBI" id="CHEBI:10329"/>
        <dbReference type="ChEBI" id="CHEBI:15378"/>
        <dbReference type="ChEBI" id="CHEBI:18408"/>
        <dbReference type="ChEBI" id="CHEBI:58115"/>
        <dbReference type="ChEBI" id="CHEBI:60487"/>
        <dbReference type="EC" id="2.7.8.26"/>
    </reaction>
</comment>
<evidence type="ECO:0000256" key="9">
    <source>
        <dbReference type="ARBA" id="ARBA00022679"/>
    </source>
</evidence>
<evidence type="ECO:0000256" key="5">
    <source>
        <dbReference type="ARBA" id="ARBA00013200"/>
    </source>
</evidence>
<keyword evidence="13 19" id="KW-0472">Membrane</keyword>
<comment type="subcellular location">
    <subcellularLocation>
        <location evidence="2 19">Cell membrane</location>
        <topology evidence="2 19">Multi-pass membrane protein</topology>
    </subcellularLocation>
</comment>
<evidence type="ECO:0000256" key="6">
    <source>
        <dbReference type="ARBA" id="ARBA00015850"/>
    </source>
</evidence>
<feature type="transmembrane region" description="Helical" evidence="19">
    <location>
        <begin position="61"/>
        <end position="86"/>
    </location>
</feature>
<name>A0A8J6TJA3_9BACT</name>
<comment type="catalytic activity">
    <reaction evidence="18 19">
        <text>alpha-ribazole 5'-phosphate + adenosylcob(III)inamide-GDP = adenosylcob(III)alamin 5'-phosphate + GMP + H(+)</text>
        <dbReference type="Rhea" id="RHEA:23560"/>
        <dbReference type="ChEBI" id="CHEBI:15378"/>
        <dbReference type="ChEBI" id="CHEBI:57918"/>
        <dbReference type="ChEBI" id="CHEBI:58115"/>
        <dbReference type="ChEBI" id="CHEBI:60487"/>
        <dbReference type="ChEBI" id="CHEBI:60493"/>
        <dbReference type="EC" id="2.7.8.26"/>
    </reaction>
</comment>
<evidence type="ECO:0000256" key="3">
    <source>
        <dbReference type="ARBA" id="ARBA00004663"/>
    </source>
</evidence>
<dbReference type="GO" id="GO:0051073">
    <property type="term" value="F:adenosylcobinamide-GDP ribazoletransferase activity"/>
    <property type="evidence" value="ECO:0007669"/>
    <property type="project" value="UniProtKB-UniRule"/>
</dbReference>
<sequence>MVKYMNRLIAAIEFLTILPLGKPKIYDPKGMIPYFPIVGIILGTMVSAFDQVAIRLWSPPIASVLDVILLVVLTAALHLDGLGDTADGLLGHRSREKALTIMKDSRIGVMGLAAILGGLSLKWAGIASLDVHRSLLLIIIPAYARGSMLFGIRFLEYGRPGGGTGHDFFNDPINTGAFLGLLVPIGLSYFLGWQGVWLNFNFAAITLTLLYYYKKRMGCITGDMLGAMAEITESLLFLLISIRGF</sequence>
<keyword evidence="7 19" id="KW-1003">Cell membrane</keyword>
<feature type="transmembrane region" description="Helical" evidence="19">
    <location>
        <begin position="31"/>
        <end position="49"/>
    </location>
</feature>
<evidence type="ECO:0000313" key="20">
    <source>
        <dbReference type="EMBL" id="MBC8430699.1"/>
    </source>
</evidence>
<organism evidence="20 21">
    <name type="scientific">Candidatus Desulfatibia vada</name>
    <dbReference type="NCBI Taxonomy" id="2841696"/>
    <lineage>
        <taxon>Bacteria</taxon>
        <taxon>Pseudomonadati</taxon>
        <taxon>Thermodesulfobacteriota</taxon>
        <taxon>Desulfobacteria</taxon>
        <taxon>Desulfobacterales</taxon>
        <taxon>Desulfobacterales incertae sedis</taxon>
        <taxon>Candidatus Desulfatibia</taxon>
    </lineage>
</organism>
<evidence type="ECO:0000256" key="1">
    <source>
        <dbReference type="ARBA" id="ARBA00001946"/>
    </source>
</evidence>
<comment type="cofactor">
    <cofactor evidence="1 19">
        <name>Mg(2+)</name>
        <dbReference type="ChEBI" id="CHEBI:18420"/>
    </cofactor>
</comment>
<dbReference type="GO" id="GO:0005886">
    <property type="term" value="C:plasma membrane"/>
    <property type="evidence" value="ECO:0007669"/>
    <property type="project" value="UniProtKB-SubCell"/>
</dbReference>
<dbReference type="UniPathway" id="UPA00148">
    <property type="reaction ID" value="UER00238"/>
</dbReference>
<evidence type="ECO:0000256" key="15">
    <source>
        <dbReference type="ARBA" id="ARBA00032605"/>
    </source>
</evidence>
<evidence type="ECO:0000313" key="21">
    <source>
        <dbReference type="Proteomes" id="UP000605201"/>
    </source>
</evidence>
<protein>
    <recommendedName>
        <fullName evidence="6 19">Adenosylcobinamide-GDP ribazoletransferase</fullName>
        <ecNumber evidence="5 19">2.7.8.26</ecNumber>
    </recommendedName>
    <alternativeName>
        <fullName evidence="16 19">Cobalamin synthase</fullName>
    </alternativeName>
    <alternativeName>
        <fullName evidence="15 19">Cobalamin-5'-phosphate synthase</fullName>
    </alternativeName>
</protein>
<dbReference type="EC" id="2.7.8.26" evidence="5 19"/>
<keyword evidence="9 19" id="KW-0808">Transferase</keyword>
<evidence type="ECO:0000256" key="14">
    <source>
        <dbReference type="ARBA" id="ARBA00025228"/>
    </source>
</evidence>
<dbReference type="InterPro" id="IPR003805">
    <property type="entry name" value="CobS"/>
</dbReference>
<evidence type="ECO:0000256" key="13">
    <source>
        <dbReference type="ARBA" id="ARBA00023136"/>
    </source>
</evidence>
<evidence type="ECO:0000256" key="7">
    <source>
        <dbReference type="ARBA" id="ARBA00022475"/>
    </source>
</evidence>
<keyword evidence="8 19" id="KW-0169">Cobalamin biosynthesis</keyword>
<evidence type="ECO:0000256" key="10">
    <source>
        <dbReference type="ARBA" id="ARBA00022692"/>
    </source>
</evidence>
<gene>
    <name evidence="19" type="primary">cobS</name>
    <name evidence="20" type="ORF">H8D96_02145</name>
</gene>
<dbReference type="Pfam" id="PF02654">
    <property type="entry name" value="CobS"/>
    <property type="match status" value="1"/>
</dbReference>
<feature type="transmembrane region" description="Helical" evidence="19">
    <location>
        <begin position="135"/>
        <end position="152"/>
    </location>
</feature>
<dbReference type="Proteomes" id="UP000605201">
    <property type="component" value="Unassembled WGS sequence"/>
</dbReference>
<evidence type="ECO:0000256" key="18">
    <source>
        <dbReference type="ARBA" id="ARBA00049504"/>
    </source>
</evidence>
<dbReference type="HAMAP" id="MF_00719">
    <property type="entry name" value="CobS"/>
    <property type="match status" value="1"/>
</dbReference>
<accession>A0A8J6TJA3</accession>
<dbReference type="PANTHER" id="PTHR34148:SF1">
    <property type="entry name" value="ADENOSYLCOBINAMIDE-GDP RIBAZOLETRANSFERASE"/>
    <property type="match status" value="1"/>
</dbReference>
<comment type="similarity">
    <text evidence="4 19">Belongs to the CobS family.</text>
</comment>
<comment type="caution">
    <text evidence="20">The sequence shown here is derived from an EMBL/GenBank/DDBJ whole genome shotgun (WGS) entry which is preliminary data.</text>
</comment>
<dbReference type="AlphaFoldDB" id="A0A8J6TJA3"/>
<dbReference type="PANTHER" id="PTHR34148">
    <property type="entry name" value="ADENOSYLCOBINAMIDE-GDP RIBAZOLETRANSFERASE"/>
    <property type="match status" value="1"/>
</dbReference>
<evidence type="ECO:0000256" key="8">
    <source>
        <dbReference type="ARBA" id="ARBA00022573"/>
    </source>
</evidence>
<keyword evidence="11 19" id="KW-0460">Magnesium</keyword>
<evidence type="ECO:0000256" key="12">
    <source>
        <dbReference type="ARBA" id="ARBA00022989"/>
    </source>
</evidence>
<evidence type="ECO:0000256" key="11">
    <source>
        <dbReference type="ARBA" id="ARBA00022842"/>
    </source>
</evidence>
<dbReference type="GO" id="GO:0009236">
    <property type="term" value="P:cobalamin biosynthetic process"/>
    <property type="evidence" value="ECO:0007669"/>
    <property type="project" value="UniProtKB-UniRule"/>
</dbReference>